<keyword evidence="4" id="KW-1185">Reference proteome</keyword>
<organism evidence="3 4">
    <name type="scientific">Phytophthora sojae (strain P6497)</name>
    <name type="common">Soybean stem and root rot agent</name>
    <name type="synonym">Phytophthora megasperma f. sp. glycines</name>
    <dbReference type="NCBI Taxonomy" id="1094619"/>
    <lineage>
        <taxon>Eukaryota</taxon>
        <taxon>Sar</taxon>
        <taxon>Stramenopiles</taxon>
        <taxon>Oomycota</taxon>
        <taxon>Peronosporomycetes</taxon>
        <taxon>Peronosporales</taxon>
        <taxon>Peronosporaceae</taxon>
        <taxon>Phytophthora</taxon>
    </lineage>
</organism>
<evidence type="ECO:0000256" key="2">
    <source>
        <dbReference type="SAM" id="MobiDB-lite"/>
    </source>
</evidence>
<feature type="region of interest" description="Disordered" evidence="2">
    <location>
        <begin position="1"/>
        <end position="20"/>
    </location>
</feature>
<protein>
    <submittedName>
        <fullName evidence="3">Uncharacterized protein</fullName>
    </submittedName>
</protein>
<dbReference type="RefSeq" id="XP_009528970.1">
    <property type="nucleotide sequence ID" value="XM_009530675.1"/>
</dbReference>
<gene>
    <name evidence="3" type="ORF">PHYSODRAFT_407397</name>
</gene>
<keyword evidence="1" id="KW-0175">Coiled coil</keyword>
<reference evidence="3 4" key="1">
    <citation type="journal article" date="2006" name="Science">
        <title>Phytophthora genome sequences uncover evolutionary origins and mechanisms of pathogenesis.</title>
        <authorList>
            <person name="Tyler B.M."/>
            <person name="Tripathy S."/>
            <person name="Zhang X."/>
            <person name="Dehal P."/>
            <person name="Jiang R.H."/>
            <person name="Aerts A."/>
            <person name="Arredondo F.D."/>
            <person name="Baxter L."/>
            <person name="Bensasson D."/>
            <person name="Beynon J.L."/>
            <person name="Chapman J."/>
            <person name="Damasceno C.M."/>
            <person name="Dorrance A.E."/>
            <person name="Dou D."/>
            <person name="Dickerman A.W."/>
            <person name="Dubchak I.L."/>
            <person name="Garbelotto M."/>
            <person name="Gijzen M."/>
            <person name="Gordon S.G."/>
            <person name="Govers F."/>
            <person name="Grunwald N.J."/>
            <person name="Huang W."/>
            <person name="Ivors K.L."/>
            <person name="Jones R.W."/>
            <person name="Kamoun S."/>
            <person name="Krampis K."/>
            <person name="Lamour K.H."/>
            <person name="Lee M.K."/>
            <person name="McDonald W.H."/>
            <person name="Medina M."/>
            <person name="Meijer H.J."/>
            <person name="Nordberg E.K."/>
            <person name="Maclean D.J."/>
            <person name="Ospina-Giraldo M.D."/>
            <person name="Morris P.F."/>
            <person name="Phuntumart V."/>
            <person name="Putnam N.H."/>
            <person name="Rash S."/>
            <person name="Rose J.K."/>
            <person name="Sakihama Y."/>
            <person name="Salamov A.A."/>
            <person name="Savidor A."/>
            <person name="Scheuring C.F."/>
            <person name="Smith B.M."/>
            <person name="Sobral B.W."/>
            <person name="Terry A."/>
            <person name="Torto-Alalibo T.A."/>
            <person name="Win J."/>
            <person name="Xu Z."/>
            <person name="Zhang H."/>
            <person name="Grigoriev I.V."/>
            <person name="Rokhsar D.S."/>
            <person name="Boore J.L."/>
        </authorList>
    </citation>
    <scope>NUCLEOTIDE SEQUENCE [LARGE SCALE GENOMIC DNA]</scope>
    <source>
        <strain evidence="3 4">P6497</strain>
    </source>
</reference>
<evidence type="ECO:0000256" key="1">
    <source>
        <dbReference type="SAM" id="Coils"/>
    </source>
</evidence>
<dbReference type="GeneID" id="20651518"/>
<proteinExistence type="predicted"/>
<dbReference type="KEGG" id="psoj:PHYSODRAFT_407397"/>
<dbReference type="SMR" id="G4ZKA4"/>
<feature type="compositionally biased region" description="Basic and acidic residues" evidence="2">
    <location>
        <begin position="10"/>
        <end position="20"/>
    </location>
</feature>
<evidence type="ECO:0000313" key="4">
    <source>
        <dbReference type="Proteomes" id="UP000002640"/>
    </source>
</evidence>
<sequence length="155" mass="17319">MLDSVTKLANRTEHRQQDNYKEIRANQELLQQVIEQLQEYAHQNETRQSTQEAVITHLQSEVATLRQQVHLLSANTTSTGQQAASPAVTMPAASSATPVVTGMDENSGAEWDVFGRMPPNTPVYDRKELETRLATCIRLHEAPIYSGETSEDIEV</sequence>
<accession>G4ZKA4</accession>
<name>G4ZKA4_PHYSP</name>
<dbReference type="EMBL" id="JH159155">
    <property type="protein sequence ID" value="EGZ15221.1"/>
    <property type="molecule type" value="Genomic_DNA"/>
</dbReference>
<dbReference type="AlphaFoldDB" id="G4ZKA4"/>
<feature type="coiled-coil region" evidence="1">
    <location>
        <begin position="20"/>
        <end position="75"/>
    </location>
</feature>
<dbReference type="Proteomes" id="UP000002640">
    <property type="component" value="Unassembled WGS sequence"/>
</dbReference>
<dbReference type="InParanoid" id="G4ZKA4"/>
<evidence type="ECO:0000313" key="3">
    <source>
        <dbReference type="EMBL" id="EGZ15221.1"/>
    </source>
</evidence>
<feature type="non-terminal residue" evidence="3">
    <location>
        <position position="155"/>
    </location>
</feature>